<evidence type="ECO:0000256" key="5">
    <source>
        <dbReference type="ARBA" id="ARBA00023002"/>
    </source>
</evidence>
<dbReference type="Proteomes" id="UP001154252">
    <property type="component" value="Unassembled WGS sequence"/>
</dbReference>
<dbReference type="AlphaFoldDB" id="A0A9W4P982"/>
<proteinExistence type="inferred from homology"/>
<evidence type="ECO:0000256" key="3">
    <source>
        <dbReference type="ARBA" id="ARBA00022630"/>
    </source>
</evidence>
<dbReference type="Gene3D" id="3.50.50.60">
    <property type="entry name" value="FAD/NAD(P)-binding domain"/>
    <property type="match status" value="2"/>
</dbReference>
<dbReference type="InterPro" id="IPR036188">
    <property type="entry name" value="FAD/NAD-bd_sf"/>
</dbReference>
<dbReference type="SUPFAM" id="SSF51905">
    <property type="entry name" value="FAD/NAD(P)-binding domain"/>
    <property type="match status" value="3"/>
</dbReference>
<dbReference type="OrthoDB" id="74360at2759"/>
<dbReference type="Pfam" id="PF00743">
    <property type="entry name" value="FMO-like"/>
    <property type="match status" value="1"/>
</dbReference>
<dbReference type="GO" id="GO:0004499">
    <property type="term" value="F:N,N-dimethylaniline monooxygenase activity"/>
    <property type="evidence" value="ECO:0007669"/>
    <property type="project" value="InterPro"/>
</dbReference>
<name>A0A9W4P982_9EURO</name>
<comment type="cofactor">
    <cofactor evidence="1">
        <name>FAD</name>
        <dbReference type="ChEBI" id="CHEBI:57692"/>
    </cofactor>
</comment>
<dbReference type="EMBL" id="CAJVRC010000884">
    <property type="protein sequence ID" value="CAG8904858.1"/>
    <property type="molecule type" value="Genomic_DNA"/>
</dbReference>
<protein>
    <recommendedName>
        <fullName evidence="8">Monooxygenase</fullName>
    </recommendedName>
</protein>
<sequence>MDLIPSAFMARPLKIVVIGAGISGIQFAHDATTLLSGVDLEIYDRNPSLGGTWYENRYPGCTCDVPSHTYQFNWAPNPSWSSLYPPAPEIHRYLEDVVDRHNLRRFMTFNTKCVLAQWNEDSSKWRVVLHDVVSSEEKTIFADVFVYAVGRLNNYKFPKIAGQKTFRGVQVHTADWPADMTVKDKRVVVIGNGASAIQCVAALQPVALQIINIARGPTWILPHASAEDGTIQREYSTEQKQALQACPMRYYDFCISLEQRLAASFTGLWRGTKSQANFTSLAHSFMKSKITSPDLLDALLPEFEAGCRRFTPGGHYLDALQKPNAVYVHDSIKRLTEGSLITESGGEYECDILVYATGFEPYQPRFPVTGRAGRSLSEEWDREGPCESYMAAMVAEFPNFFGKNLNIFCWSFCLTGVSWTVFNPPICPVNGSAIPGIQRASDYMIRILSRLQTDRLRSVSVTQRAQRAFNQWVQSRMPHMVWSGPCKSWYKNDNGKVIVPWPGTVLHYYAATEIVRWEDFDLVYENPDEKFASFGNGVTMDGFVPNHFPWVLPPNDIQKQRRNAEPASLLLTPSNVLYRLTSQLAVAWRMAASW</sequence>
<keyword evidence="7" id="KW-1185">Reference proteome</keyword>
<keyword evidence="4" id="KW-0274">FAD</keyword>
<comment type="similarity">
    <text evidence="2">Belongs to the FAD-binding monooxygenase family.</text>
</comment>
<gene>
    <name evidence="6" type="ORF">PEGY_LOCUS7961</name>
</gene>
<dbReference type="InterPro" id="IPR051209">
    <property type="entry name" value="FAD-bind_Monooxygenase_sf"/>
</dbReference>
<dbReference type="PANTHER" id="PTHR42877">
    <property type="entry name" value="L-ORNITHINE N(5)-MONOOXYGENASE-RELATED"/>
    <property type="match status" value="1"/>
</dbReference>
<dbReference type="PANTHER" id="PTHR42877:SF4">
    <property type="entry name" value="FAD_NAD(P)-BINDING DOMAIN-CONTAINING PROTEIN-RELATED"/>
    <property type="match status" value="1"/>
</dbReference>
<evidence type="ECO:0000256" key="1">
    <source>
        <dbReference type="ARBA" id="ARBA00001974"/>
    </source>
</evidence>
<keyword evidence="5" id="KW-0560">Oxidoreductase</keyword>
<evidence type="ECO:0000256" key="2">
    <source>
        <dbReference type="ARBA" id="ARBA00010139"/>
    </source>
</evidence>
<dbReference type="GO" id="GO:0050661">
    <property type="term" value="F:NADP binding"/>
    <property type="evidence" value="ECO:0007669"/>
    <property type="project" value="InterPro"/>
</dbReference>
<dbReference type="GO" id="GO:0050660">
    <property type="term" value="F:flavin adenine dinucleotide binding"/>
    <property type="evidence" value="ECO:0007669"/>
    <property type="project" value="InterPro"/>
</dbReference>
<keyword evidence="3" id="KW-0285">Flavoprotein</keyword>
<reference evidence="6" key="1">
    <citation type="submission" date="2021-07" db="EMBL/GenBank/DDBJ databases">
        <authorList>
            <person name="Branca A.L. A."/>
        </authorList>
    </citation>
    <scope>NUCLEOTIDE SEQUENCE</scope>
</reference>
<accession>A0A9W4P982</accession>
<dbReference type="InterPro" id="IPR020946">
    <property type="entry name" value="Flavin_mOase-like"/>
</dbReference>
<evidence type="ECO:0000256" key="4">
    <source>
        <dbReference type="ARBA" id="ARBA00022827"/>
    </source>
</evidence>
<evidence type="ECO:0000313" key="7">
    <source>
        <dbReference type="Proteomes" id="UP001154252"/>
    </source>
</evidence>
<organism evidence="6 7">
    <name type="scientific">Penicillium egyptiacum</name>
    <dbReference type="NCBI Taxonomy" id="1303716"/>
    <lineage>
        <taxon>Eukaryota</taxon>
        <taxon>Fungi</taxon>
        <taxon>Dikarya</taxon>
        <taxon>Ascomycota</taxon>
        <taxon>Pezizomycotina</taxon>
        <taxon>Eurotiomycetes</taxon>
        <taxon>Eurotiomycetidae</taxon>
        <taxon>Eurotiales</taxon>
        <taxon>Aspergillaceae</taxon>
        <taxon>Penicillium</taxon>
    </lineage>
</organism>
<evidence type="ECO:0000313" key="6">
    <source>
        <dbReference type="EMBL" id="CAG8904858.1"/>
    </source>
</evidence>
<evidence type="ECO:0008006" key="8">
    <source>
        <dbReference type="Google" id="ProtNLM"/>
    </source>
</evidence>
<comment type="caution">
    <text evidence="6">The sequence shown here is derived from an EMBL/GenBank/DDBJ whole genome shotgun (WGS) entry which is preliminary data.</text>
</comment>